<evidence type="ECO:0000313" key="2">
    <source>
        <dbReference type="EMBL" id="CAI7989071.1"/>
    </source>
</evidence>
<dbReference type="AlphaFoldDB" id="A0AA35QS84"/>
<dbReference type="EMBL" id="CASHTH010000019">
    <property type="protein sequence ID" value="CAI7989071.1"/>
    <property type="molecule type" value="Genomic_DNA"/>
</dbReference>
<dbReference type="InterPro" id="IPR036928">
    <property type="entry name" value="AS_sf"/>
</dbReference>
<gene>
    <name evidence="2" type="ORF">GBAR_LOCUS111</name>
</gene>
<proteinExistence type="predicted"/>
<evidence type="ECO:0000259" key="1">
    <source>
        <dbReference type="Pfam" id="PF01425"/>
    </source>
</evidence>
<reference evidence="2" key="1">
    <citation type="submission" date="2023-03" db="EMBL/GenBank/DDBJ databases">
        <authorList>
            <person name="Steffen K."/>
            <person name="Cardenas P."/>
        </authorList>
    </citation>
    <scope>NUCLEOTIDE SEQUENCE</scope>
</reference>
<sequence>MSSAADSFTLQEATIEDIHAAYAAGRLTARQLVQMYIDRIEAYDRGGPGINSIITVNPAALDEADRLDAAFKASGKVGPLHGIPVLIKDQADLKGTPTTLGSLVFKDYYPDRDSRVVEKLKEAGAIVLAKTTLGELGAGDTHGSLFGSTRNPYDLERTVGGSSGGSGAAVSANFGTVGIGQEGLASIRRPSTWNCIAGMRPTAGLVSRSGVYSGWPQEAGSLGPMARTVRDMAVLLDVMVGYDGDDPITSRGVGHAPPSYTDFLDAEGLRGARIGILRTPMGYNTDPEAEDFKSITGVLDNAVEELRAAGAEVVDPVELARLNELLATRCANPTAGETAFGIYMARSANPPYRTREEAMQSPEFAKLSDQAKVRLRVTADPADHYQYLLARDHLMIHLLKTMAEHRLDAIVHKAVEHQPTLIADGVKPPYVNHKARRT</sequence>
<comment type="caution">
    <text evidence="2">The sequence shown here is derived from an EMBL/GenBank/DDBJ whole genome shotgun (WGS) entry which is preliminary data.</text>
</comment>
<feature type="domain" description="Amidase" evidence="1">
    <location>
        <begin position="32"/>
        <end position="422"/>
    </location>
</feature>
<keyword evidence="3" id="KW-1185">Reference proteome</keyword>
<dbReference type="PANTHER" id="PTHR42678:SF34">
    <property type="entry name" value="OS04G0183300 PROTEIN"/>
    <property type="match status" value="1"/>
</dbReference>
<dbReference type="PANTHER" id="PTHR42678">
    <property type="entry name" value="AMIDASE"/>
    <property type="match status" value="1"/>
</dbReference>
<dbReference type="InterPro" id="IPR023631">
    <property type="entry name" value="Amidase_dom"/>
</dbReference>
<name>A0AA35QS84_GEOBA</name>
<organism evidence="2 3">
    <name type="scientific">Geodia barretti</name>
    <name type="common">Barrett's horny sponge</name>
    <dbReference type="NCBI Taxonomy" id="519541"/>
    <lineage>
        <taxon>Eukaryota</taxon>
        <taxon>Metazoa</taxon>
        <taxon>Porifera</taxon>
        <taxon>Demospongiae</taxon>
        <taxon>Heteroscleromorpha</taxon>
        <taxon>Tetractinellida</taxon>
        <taxon>Astrophorina</taxon>
        <taxon>Geodiidae</taxon>
        <taxon>Geodia</taxon>
    </lineage>
</organism>
<dbReference type="Proteomes" id="UP001174909">
    <property type="component" value="Unassembled WGS sequence"/>
</dbReference>
<dbReference type="Pfam" id="PF01425">
    <property type="entry name" value="Amidase"/>
    <property type="match status" value="1"/>
</dbReference>
<accession>A0AA35QS84</accession>
<evidence type="ECO:0000313" key="3">
    <source>
        <dbReference type="Proteomes" id="UP001174909"/>
    </source>
</evidence>
<dbReference type="SUPFAM" id="SSF75304">
    <property type="entry name" value="Amidase signature (AS) enzymes"/>
    <property type="match status" value="1"/>
</dbReference>
<dbReference type="Gene3D" id="3.90.1300.10">
    <property type="entry name" value="Amidase signature (AS) domain"/>
    <property type="match status" value="1"/>
</dbReference>
<protein>
    <submittedName>
        <fullName evidence="2">Glutamyl-tRNA(Gln) amidotransferase subunit A 2</fullName>
    </submittedName>
</protein>